<dbReference type="GO" id="GO:0005975">
    <property type="term" value="P:carbohydrate metabolic process"/>
    <property type="evidence" value="ECO:0007669"/>
    <property type="project" value="InterPro"/>
</dbReference>
<dbReference type="InterPro" id="IPR017853">
    <property type="entry name" value="GH"/>
</dbReference>
<reference evidence="17" key="1">
    <citation type="submission" date="2025-08" db="UniProtKB">
        <authorList>
            <consortium name="RefSeq"/>
        </authorList>
    </citation>
    <scope>IDENTIFICATION</scope>
</reference>
<accession>A0A1U7Z528</accession>
<keyword evidence="10" id="KW-1015">Disulfide bond</keyword>
<keyword evidence="5" id="KW-1003">Cell membrane</keyword>
<protein>
    <recommendedName>
        <fullName evidence="4">glucan endo-1,3-beta-D-glucosidase</fullName>
        <ecNumber evidence="4">3.2.1.39</ecNumber>
    </recommendedName>
</protein>
<proteinExistence type="inferred from homology"/>
<evidence type="ECO:0000256" key="4">
    <source>
        <dbReference type="ARBA" id="ARBA00012780"/>
    </source>
</evidence>
<dbReference type="GeneID" id="104590422"/>
<dbReference type="FunFam" id="1.20.58.1040:FF:000001">
    <property type="entry name" value="Glucan endo-1,3-beta-glucosidase 4"/>
    <property type="match status" value="1"/>
</dbReference>
<dbReference type="SUPFAM" id="SSF51445">
    <property type="entry name" value="(Trans)glycosidases"/>
    <property type="match status" value="1"/>
</dbReference>
<keyword evidence="12" id="KW-0326">Glycosidase</keyword>
<dbReference type="GO" id="GO:0005886">
    <property type="term" value="C:plasma membrane"/>
    <property type="evidence" value="ECO:0000318"/>
    <property type="project" value="GO_Central"/>
</dbReference>
<feature type="domain" description="X8" evidence="15">
    <location>
        <begin position="374"/>
        <end position="459"/>
    </location>
</feature>
<evidence type="ECO:0000256" key="10">
    <source>
        <dbReference type="ARBA" id="ARBA00023157"/>
    </source>
</evidence>
<evidence type="ECO:0000256" key="1">
    <source>
        <dbReference type="ARBA" id="ARBA00000382"/>
    </source>
</evidence>
<evidence type="ECO:0000256" key="7">
    <source>
        <dbReference type="ARBA" id="ARBA00022729"/>
    </source>
</evidence>
<name>A0A1U7Z528_NELNU</name>
<dbReference type="GO" id="GO:0042973">
    <property type="term" value="F:glucan endo-1,3-beta-D-glucosidase activity"/>
    <property type="evidence" value="ECO:0007669"/>
    <property type="project" value="UniProtKB-EC"/>
</dbReference>
<feature type="signal peptide" evidence="14">
    <location>
        <begin position="1"/>
        <end position="19"/>
    </location>
</feature>
<gene>
    <name evidence="17" type="primary">LOC104590422</name>
</gene>
<keyword evidence="9" id="KW-0472">Membrane</keyword>
<feature type="chain" id="PRO_5010551253" description="glucan endo-1,3-beta-D-glucosidase" evidence="14">
    <location>
        <begin position="20"/>
        <end position="466"/>
    </location>
</feature>
<dbReference type="PANTHER" id="PTHR32227">
    <property type="entry name" value="GLUCAN ENDO-1,3-BETA-GLUCOSIDASE BG1-RELATED-RELATED"/>
    <property type="match status" value="1"/>
</dbReference>
<dbReference type="SMART" id="SM00768">
    <property type="entry name" value="X8"/>
    <property type="match status" value="1"/>
</dbReference>
<evidence type="ECO:0000256" key="12">
    <source>
        <dbReference type="ARBA" id="ARBA00023295"/>
    </source>
</evidence>
<evidence type="ECO:0000313" key="17">
    <source>
        <dbReference type="RefSeq" id="XP_010247391.1"/>
    </source>
</evidence>
<dbReference type="InParanoid" id="A0A1U7Z528"/>
<evidence type="ECO:0000256" key="13">
    <source>
        <dbReference type="RuleBase" id="RU004335"/>
    </source>
</evidence>
<dbReference type="Pfam" id="PF00332">
    <property type="entry name" value="Glyco_hydro_17"/>
    <property type="match status" value="1"/>
</dbReference>
<keyword evidence="16" id="KW-1185">Reference proteome</keyword>
<dbReference type="AlphaFoldDB" id="A0A1U7Z528"/>
<dbReference type="InterPro" id="IPR044965">
    <property type="entry name" value="Glyco_hydro_17_plant"/>
</dbReference>
<dbReference type="GO" id="GO:0098552">
    <property type="term" value="C:side of membrane"/>
    <property type="evidence" value="ECO:0007669"/>
    <property type="project" value="UniProtKB-KW"/>
</dbReference>
<dbReference type="eggNOG" id="ENOG502QRGZ">
    <property type="taxonomic scope" value="Eukaryota"/>
</dbReference>
<dbReference type="OrthoDB" id="941679at2759"/>
<evidence type="ECO:0000256" key="11">
    <source>
        <dbReference type="ARBA" id="ARBA00023180"/>
    </source>
</evidence>
<dbReference type="FunCoup" id="A0A1U7Z528">
    <property type="interactions" value="48"/>
</dbReference>
<keyword evidence="7 14" id="KW-0732">Signal</keyword>
<evidence type="ECO:0000256" key="3">
    <source>
        <dbReference type="ARBA" id="ARBA00008773"/>
    </source>
</evidence>
<dbReference type="GO" id="GO:0009506">
    <property type="term" value="C:plasmodesma"/>
    <property type="evidence" value="ECO:0007669"/>
    <property type="project" value="UniProtKB-ARBA"/>
</dbReference>
<evidence type="ECO:0000256" key="6">
    <source>
        <dbReference type="ARBA" id="ARBA00022622"/>
    </source>
</evidence>
<evidence type="ECO:0000313" key="16">
    <source>
        <dbReference type="Proteomes" id="UP000189703"/>
    </source>
</evidence>
<keyword evidence="6" id="KW-0449">Lipoprotein</keyword>
<dbReference type="Proteomes" id="UP000189703">
    <property type="component" value="Unplaced"/>
</dbReference>
<dbReference type="EC" id="3.2.1.39" evidence="4"/>
<evidence type="ECO:0000256" key="2">
    <source>
        <dbReference type="ARBA" id="ARBA00004609"/>
    </source>
</evidence>
<keyword evidence="8" id="KW-0378">Hydrolase</keyword>
<sequence>MAATLFLLFFLCVLVSTNAEISSKMGINYGRLGNNLPSPSRSIEFIKTLEAGRIKLYDANPEILNALAWTNIQVSIMVPNQLISNISSSQAVADEWVRTNVIPFYSKTLIRHLLVGNEIFNFYSDEDRQTWYNLVLAMRRIKHSLSTYNIRNIKVGTPVAMDILETAFPPSNGAFRSDIAVPVMKPLLQFLNRTRSFFFLDVYPYFSWSRDPTRINLDYALFRGNRTYTDPRSRLTYTNLLDQMLDSVIFAMTKLGFPNVRLVIAETGWPHAGDIDQIGANIFNAATYNRNLIRRMTSKPPAGTPARPGVVIPTFIFALYNENQKGGPGTERHWGLMNPDGTPVYEVDLNGKRPENDFKSLPAPLNNELYKGKIWCVVADGANSTELESAIEFACRLGNNTCDAIRPGSECYHPVSLVSHASYAFSSYWAQFKQSGGTCYFNGLAVQTTEDPSNGSCKFPSVTLRG</sequence>
<keyword evidence="11" id="KW-0325">Glycoprotein</keyword>
<comment type="similarity">
    <text evidence="3 13">Belongs to the glycosyl hydrolase 17 family.</text>
</comment>
<evidence type="ECO:0000256" key="9">
    <source>
        <dbReference type="ARBA" id="ARBA00023136"/>
    </source>
</evidence>
<evidence type="ECO:0000256" key="8">
    <source>
        <dbReference type="ARBA" id="ARBA00022801"/>
    </source>
</evidence>
<dbReference type="OMA" id="HANYAIN"/>
<evidence type="ECO:0000256" key="14">
    <source>
        <dbReference type="SAM" id="SignalP"/>
    </source>
</evidence>
<dbReference type="InterPro" id="IPR012946">
    <property type="entry name" value="X8"/>
</dbReference>
<evidence type="ECO:0000259" key="15">
    <source>
        <dbReference type="SMART" id="SM00768"/>
    </source>
</evidence>
<organism evidence="16 17">
    <name type="scientific">Nelumbo nucifera</name>
    <name type="common">Sacred lotus</name>
    <dbReference type="NCBI Taxonomy" id="4432"/>
    <lineage>
        <taxon>Eukaryota</taxon>
        <taxon>Viridiplantae</taxon>
        <taxon>Streptophyta</taxon>
        <taxon>Embryophyta</taxon>
        <taxon>Tracheophyta</taxon>
        <taxon>Spermatophyta</taxon>
        <taxon>Magnoliopsida</taxon>
        <taxon>Proteales</taxon>
        <taxon>Nelumbonaceae</taxon>
        <taxon>Nelumbo</taxon>
    </lineage>
</organism>
<dbReference type="RefSeq" id="XP_010247391.1">
    <property type="nucleotide sequence ID" value="XM_010249089.1"/>
</dbReference>
<dbReference type="Pfam" id="PF07983">
    <property type="entry name" value="X8"/>
    <property type="match status" value="1"/>
</dbReference>
<comment type="catalytic activity">
    <reaction evidence="1">
        <text>Hydrolysis of (1-&gt;3)-beta-D-glucosidic linkages in (1-&gt;3)-beta-D-glucans.</text>
        <dbReference type="EC" id="3.2.1.39"/>
    </reaction>
</comment>
<dbReference type="Gene3D" id="1.20.58.1040">
    <property type="match status" value="1"/>
</dbReference>
<dbReference type="InterPro" id="IPR000490">
    <property type="entry name" value="Glyco_hydro_17"/>
</dbReference>
<comment type="subcellular location">
    <subcellularLocation>
        <location evidence="2">Cell membrane</location>
        <topology evidence="2">Lipid-anchor</topology>
        <topology evidence="2">GPI-anchor</topology>
    </subcellularLocation>
</comment>
<dbReference type="FunFam" id="3.20.20.80:FF:000005">
    <property type="entry name" value="Glucan endo-1,3-beta-glucosidase 14"/>
    <property type="match status" value="1"/>
</dbReference>
<dbReference type="Gene3D" id="3.20.20.80">
    <property type="entry name" value="Glycosidases"/>
    <property type="match status" value="1"/>
</dbReference>
<evidence type="ECO:0000256" key="5">
    <source>
        <dbReference type="ARBA" id="ARBA00022475"/>
    </source>
</evidence>
<dbReference type="KEGG" id="nnu:104590422"/>
<keyword evidence="6" id="KW-0336">GPI-anchor</keyword>